<reference evidence="10" key="2">
    <citation type="submission" date="2025-08" db="UniProtKB">
        <authorList>
            <consortium name="Ensembl"/>
        </authorList>
    </citation>
    <scope>IDENTIFICATION</scope>
    <source>
        <strain evidence="10">Glennie</strain>
    </source>
</reference>
<name>A0A6I8NLB5_ORNAN</name>
<reference evidence="10" key="3">
    <citation type="submission" date="2025-09" db="UniProtKB">
        <authorList>
            <consortium name="Ensembl"/>
        </authorList>
    </citation>
    <scope>IDENTIFICATION</scope>
    <source>
        <strain evidence="10">Glennie</strain>
    </source>
</reference>
<keyword evidence="8" id="KW-1133">Transmembrane helix</keyword>
<feature type="compositionally biased region" description="Gly residues" evidence="7">
    <location>
        <begin position="102"/>
        <end position="116"/>
    </location>
</feature>
<dbReference type="PROSITE" id="PS51144">
    <property type="entry name" value="ALPHA_CA_2"/>
    <property type="match status" value="1"/>
</dbReference>
<feature type="compositionally biased region" description="Basic and acidic residues" evidence="7">
    <location>
        <begin position="85"/>
        <end position="96"/>
    </location>
</feature>
<feature type="compositionally biased region" description="Pro residues" evidence="7">
    <location>
        <begin position="117"/>
        <end position="138"/>
    </location>
</feature>
<evidence type="ECO:0000256" key="1">
    <source>
        <dbReference type="ARBA" id="ARBA00010718"/>
    </source>
</evidence>
<dbReference type="AlphaFoldDB" id="A0A6I8NLB5"/>
<evidence type="ECO:0000313" key="10">
    <source>
        <dbReference type="Ensembl" id="ENSOANP00000041980.1"/>
    </source>
</evidence>
<dbReference type="OMA" id="GYDQPST"/>
<feature type="transmembrane region" description="Helical" evidence="8">
    <location>
        <begin position="405"/>
        <end position="426"/>
    </location>
</feature>
<feature type="domain" description="Alpha-carbonic anhydrase" evidence="9">
    <location>
        <begin position="132"/>
        <end position="393"/>
    </location>
</feature>
<accession>A0A6I8NLB5</accession>
<dbReference type="EC" id="4.2.1.1" evidence="2"/>
<dbReference type="GO" id="GO:0004089">
    <property type="term" value="F:carbonate dehydratase activity"/>
    <property type="evidence" value="ECO:0000318"/>
    <property type="project" value="GO_Central"/>
</dbReference>
<feature type="region of interest" description="Disordered" evidence="7">
    <location>
        <begin position="1"/>
        <end position="159"/>
    </location>
</feature>
<keyword evidence="8" id="KW-0812">Transmembrane</keyword>
<evidence type="ECO:0000256" key="8">
    <source>
        <dbReference type="SAM" id="Phobius"/>
    </source>
</evidence>
<dbReference type="SUPFAM" id="SSF51069">
    <property type="entry name" value="Carbonic anhydrase"/>
    <property type="match status" value="1"/>
</dbReference>
<dbReference type="GO" id="GO:0005886">
    <property type="term" value="C:plasma membrane"/>
    <property type="evidence" value="ECO:0000318"/>
    <property type="project" value="GO_Central"/>
</dbReference>
<proteinExistence type="inferred from homology"/>
<dbReference type="FunFam" id="3.10.200.10:FF:000003">
    <property type="entry name" value="Carbonic anhydrase 12"/>
    <property type="match status" value="1"/>
</dbReference>
<evidence type="ECO:0000256" key="2">
    <source>
        <dbReference type="ARBA" id="ARBA00012925"/>
    </source>
</evidence>
<evidence type="ECO:0000256" key="3">
    <source>
        <dbReference type="ARBA" id="ARBA00022723"/>
    </source>
</evidence>
<keyword evidence="5" id="KW-0325">Glycoprotein</keyword>
<protein>
    <recommendedName>
        <fullName evidence="2">carbonic anhydrase</fullName>
        <ecNumber evidence="2">4.2.1.1</ecNumber>
    </recommendedName>
</protein>
<dbReference type="InterPro" id="IPR023561">
    <property type="entry name" value="Carbonic_anhydrase_a-class"/>
</dbReference>
<dbReference type="InParanoid" id="A0A6I8NLB5"/>
<dbReference type="Proteomes" id="UP000002279">
    <property type="component" value="Chromosome X5"/>
</dbReference>
<evidence type="ECO:0000256" key="5">
    <source>
        <dbReference type="ARBA" id="ARBA00023180"/>
    </source>
</evidence>
<evidence type="ECO:0000259" key="9">
    <source>
        <dbReference type="PROSITE" id="PS51144"/>
    </source>
</evidence>
<dbReference type="Gene3D" id="3.10.200.10">
    <property type="entry name" value="Alpha carbonic anhydrase"/>
    <property type="match status" value="1"/>
</dbReference>
<keyword evidence="11" id="KW-1185">Reference proteome</keyword>
<keyword evidence="8" id="KW-0472">Membrane</keyword>
<evidence type="ECO:0000313" key="11">
    <source>
        <dbReference type="Proteomes" id="UP000002279"/>
    </source>
</evidence>
<gene>
    <name evidence="10" type="primary">CA14</name>
</gene>
<keyword evidence="4" id="KW-0862">Zinc</keyword>
<keyword evidence="6" id="KW-0456">Lyase</keyword>
<reference evidence="10 11" key="1">
    <citation type="journal article" date="2008" name="Nature">
        <title>Genome analysis of the platypus reveals unique signatures of evolution.</title>
        <authorList>
            <person name="Warren W.C."/>
            <person name="Hillier L.W."/>
            <person name="Marshall Graves J.A."/>
            <person name="Birney E."/>
            <person name="Ponting C.P."/>
            <person name="Grutzner F."/>
            <person name="Belov K."/>
            <person name="Miller W."/>
            <person name="Clarke L."/>
            <person name="Chinwalla A.T."/>
            <person name="Yang S.P."/>
            <person name="Heger A."/>
            <person name="Locke D.P."/>
            <person name="Miethke P."/>
            <person name="Waters P.D."/>
            <person name="Veyrunes F."/>
            <person name="Fulton L."/>
            <person name="Fulton B."/>
            <person name="Graves T."/>
            <person name="Wallis J."/>
            <person name="Puente X.S."/>
            <person name="Lopez-Otin C."/>
            <person name="Ordonez G.R."/>
            <person name="Eichler E.E."/>
            <person name="Chen L."/>
            <person name="Cheng Z."/>
            <person name="Deakin J.E."/>
            <person name="Alsop A."/>
            <person name="Thompson K."/>
            <person name="Kirby P."/>
            <person name="Papenfuss A.T."/>
            <person name="Wakefield M.J."/>
            <person name="Olender T."/>
            <person name="Lancet D."/>
            <person name="Huttley G.A."/>
            <person name="Smit A.F."/>
            <person name="Pask A."/>
            <person name="Temple-Smith P."/>
            <person name="Batzer M.A."/>
            <person name="Walker J.A."/>
            <person name="Konkel M.K."/>
            <person name="Harris R.S."/>
            <person name="Whittington C.M."/>
            <person name="Wong E.S."/>
            <person name="Gemmell N.J."/>
            <person name="Buschiazzo E."/>
            <person name="Vargas Jentzsch I.M."/>
            <person name="Merkel A."/>
            <person name="Schmitz J."/>
            <person name="Zemann A."/>
            <person name="Churakov G."/>
            <person name="Kriegs J.O."/>
            <person name="Brosius J."/>
            <person name="Murchison E.P."/>
            <person name="Sachidanandam R."/>
            <person name="Smith C."/>
            <person name="Hannon G.J."/>
            <person name="Tsend-Ayush E."/>
            <person name="McMillan D."/>
            <person name="Attenborough R."/>
            <person name="Rens W."/>
            <person name="Ferguson-Smith M."/>
            <person name="Lefevre C.M."/>
            <person name="Sharp J.A."/>
            <person name="Nicholas K.R."/>
            <person name="Ray D.A."/>
            <person name="Kube M."/>
            <person name="Reinhardt R."/>
            <person name="Pringle T.H."/>
            <person name="Taylor J."/>
            <person name="Jones R.C."/>
            <person name="Nixon B."/>
            <person name="Dacheux J.L."/>
            <person name="Niwa H."/>
            <person name="Sekita Y."/>
            <person name="Huang X."/>
            <person name="Stark A."/>
            <person name="Kheradpour P."/>
            <person name="Kellis M."/>
            <person name="Flicek P."/>
            <person name="Chen Y."/>
            <person name="Webber C."/>
            <person name="Hardison R."/>
            <person name="Nelson J."/>
            <person name="Hallsworth-Pepin K."/>
            <person name="Delehaunty K."/>
            <person name="Markovic C."/>
            <person name="Minx P."/>
            <person name="Feng Y."/>
            <person name="Kremitzki C."/>
            <person name="Mitreva M."/>
            <person name="Glasscock J."/>
            <person name="Wylie T."/>
            <person name="Wohldmann P."/>
            <person name="Thiru P."/>
            <person name="Nhan M.N."/>
            <person name="Pohl C.S."/>
            <person name="Smith S.M."/>
            <person name="Hou S."/>
            <person name="Nefedov M."/>
            <person name="de Jong P.J."/>
            <person name="Renfree M.B."/>
            <person name="Mardis E.R."/>
            <person name="Wilson R.K."/>
        </authorList>
    </citation>
    <scope>NUCLEOTIDE SEQUENCE [LARGE SCALE GENOMIC DNA]</scope>
    <source>
        <strain evidence="10 11">Glennie</strain>
    </source>
</reference>
<dbReference type="Bgee" id="ENSOANG00000039352">
    <property type="expression patterns" value="Expressed in brain and 5 other cell types or tissues"/>
</dbReference>
<dbReference type="GO" id="GO:0008270">
    <property type="term" value="F:zinc ion binding"/>
    <property type="evidence" value="ECO:0007669"/>
    <property type="project" value="InterPro"/>
</dbReference>
<dbReference type="PANTHER" id="PTHR18952:SF84">
    <property type="entry name" value="CARBONIC ANHYDRASE 14"/>
    <property type="match status" value="1"/>
</dbReference>
<comment type="similarity">
    <text evidence="1">Belongs to the alpha-carbonic anhydrase family.</text>
</comment>
<dbReference type="PANTHER" id="PTHR18952">
    <property type="entry name" value="CARBONIC ANHYDRASE"/>
    <property type="match status" value="1"/>
</dbReference>
<evidence type="ECO:0000256" key="4">
    <source>
        <dbReference type="ARBA" id="ARBA00022833"/>
    </source>
</evidence>
<keyword evidence="3" id="KW-0479">Metal-binding</keyword>
<evidence type="ECO:0000256" key="7">
    <source>
        <dbReference type="SAM" id="MobiDB-lite"/>
    </source>
</evidence>
<dbReference type="Ensembl" id="ENSOANT00000065040.1">
    <property type="protein sequence ID" value="ENSOANP00000041980.1"/>
    <property type="gene ID" value="ENSOANG00000039352.1"/>
</dbReference>
<dbReference type="SMART" id="SM01057">
    <property type="entry name" value="Carb_anhydrase"/>
    <property type="match status" value="1"/>
</dbReference>
<dbReference type="Pfam" id="PF00194">
    <property type="entry name" value="Carb_anhydrase"/>
    <property type="match status" value="1"/>
</dbReference>
<dbReference type="InterPro" id="IPR001148">
    <property type="entry name" value="CA_dom"/>
</dbReference>
<organism evidence="10 11">
    <name type="scientific">Ornithorhynchus anatinus</name>
    <name type="common">Duckbill platypus</name>
    <dbReference type="NCBI Taxonomy" id="9258"/>
    <lineage>
        <taxon>Eukaryota</taxon>
        <taxon>Metazoa</taxon>
        <taxon>Chordata</taxon>
        <taxon>Craniata</taxon>
        <taxon>Vertebrata</taxon>
        <taxon>Euteleostomi</taxon>
        <taxon>Mammalia</taxon>
        <taxon>Monotremata</taxon>
        <taxon>Ornithorhynchidae</taxon>
        <taxon>Ornithorhynchus</taxon>
    </lineage>
</organism>
<sequence length="450" mass="48012">GGRPREPDFLTPGSPHDPHRPPAPVRFTHSIFRARSPGAERSTESLGVGGRGWGTLPHPASEGVASWGRAGWGEGPGLVPSDLRPLTRERPRERPVGRWRGRGGTGEGDPGWGGGVFPPPPPPPPGPANPAPAAPHPGPHGQDHWPASYPDCGGGSQSPIDIRTDGVVFDPALAPLQPEGYDRPGPEPLVLKNNGHTVQLSLPSTLRLGGLPVTYAAAQLHLHWGQPGQPGGAEHRIDGRASAAELHVVHYDSDTYGSLQEAAPQPLGLAVLGVLIEVGDGDNEAYEHILSHLQEIRRRGEETEVEPFDVSGLLPPDLGAYYRYNGSLTTPPCYQSVLWTLTRHPVQLSPGQLERLQLVLFSTGDEDPGPPLPLVHNFRDPQPLNSRRVTASFPDEGSYSIGKRAALGLGVLAGAGALVVALLFVVGKIRRKRREDPKSVVFTSSRRTNA</sequence>
<dbReference type="InterPro" id="IPR036398">
    <property type="entry name" value="CA_dom_sf"/>
</dbReference>
<dbReference type="GeneTree" id="ENSGT00940000156893"/>
<dbReference type="FunCoup" id="A0A6I8NLB5">
    <property type="interactions" value="236"/>
</dbReference>
<evidence type="ECO:0000256" key="6">
    <source>
        <dbReference type="ARBA" id="ARBA00023239"/>
    </source>
</evidence>